<reference evidence="2 3" key="1">
    <citation type="submission" date="2011-09" db="EMBL/GenBank/DDBJ databases">
        <authorList>
            <person name="Pope W.H."/>
            <person name="Pedulla M.L."/>
            <person name="Ford M.E."/>
            <person name="Peebles C.L."/>
            <person name="Hatfull G.H."/>
            <person name="Hendrix R.W."/>
        </authorList>
    </citation>
    <scope>NUCLEOTIDE SEQUENCE [LARGE SCALE GENOMIC DNA]</scope>
    <source>
        <strain evidence="2">G</strain>
    </source>
</reference>
<dbReference type="InterPro" id="IPR027393">
    <property type="entry name" value="Virus_scaffolding_prot_C"/>
</dbReference>
<sequence length="184" mass="21412">MTTSISISDKKVFIRWVLKNYQLKRRECVWILNYLLSNDELLQKIRFVDDGASYCSRGIVMSAVDSTGTPFRYYKDNIMTADAEKAFHDMRLDAKETYIQLNTGEKALSKQYLAVLEENPHMPEIIQINEEERSEVESLLSNSLIDFQKNQLLDQIDITLDNGDKEKFYELTNLLLNLKETAKN</sequence>
<dbReference type="RefSeq" id="YP_009015869.1">
    <property type="nucleotide sequence ID" value="NC_023719.1"/>
</dbReference>
<accession>G3MAV7</accession>
<evidence type="ECO:0000313" key="3">
    <source>
        <dbReference type="Proteomes" id="UP000009273"/>
    </source>
</evidence>
<dbReference type="Pfam" id="PF08864">
    <property type="entry name" value="UPF0302"/>
    <property type="match status" value="1"/>
</dbReference>
<dbReference type="GeneID" id="18563787"/>
<evidence type="ECO:0000259" key="1">
    <source>
        <dbReference type="SMART" id="SM00914"/>
    </source>
</evidence>
<dbReference type="InterPro" id="IPR038091">
    <property type="entry name" value="UPF0302_N_sf"/>
</dbReference>
<dbReference type="InterPro" id="IPR014963">
    <property type="entry name" value="UPF0302_N"/>
</dbReference>
<feature type="domain" description="IDEAL" evidence="1">
    <location>
        <begin position="139"/>
        <end position="175"/>
    </location>
</feature>
<dbReference type="HAMAP" id="MF_00760">
    <property type="entry name" value="UPF0302"/>
    <property type="match status" value="1"/>
</dbReference>
<dbReference type="Gene3D" id="4.10.810.10">
    <property type="entry name" value="Virus Scaffolding Protein, Chain A"/>
    <property type="match status" value="1"/>
</dbReference>
<dbReference type="Proteomes" id="UP000009273">
    <property type="component" value="Segment"/>
</dbReference>
<dbReference type="InterPro" id="IPR014957">
    <property type="entry name" value="IDEAL_dom"/>
</dbReference>
<dbReference type="SMART" id="SM00914">
    <property type="entry name" value="IDEAL"/>
    <property type="match status" value="1"/>
</dbReference>
<proteinExistence type="inferred from homology"/>
<organism evidence="2 3">
    <name type="scientific">Bacillus phage G</name>
    <dbReference type="NCBI Taxonomy" id="2884420"/>
    <lineage>
        <taxon>Viruses</taxon>
        <taxon>Duplodnaviria</taxon>
        <taxon>Heunggongvirae</taxon>
        <taxon>Uroviricota</taxon>
        <taxon>Caudoviricetes</taxon>
        <taxon>Donellivirus</taxon>
        <taxon>Donellivirus gee</taxon>
    </lineage>
</organism>
<gene>
    <name evidence="2" type="primary">577</name>
    <name evidence="2" type="ORF">G_577</name>
</gene>
<evidence type="ECO:0000313" key="2">
    <source>
        <dbReference type="EMBL" id="AEO93822.1"/>
    </source>
</evidence>
<dbReference type="Pfam" id="PF08858">
    <property type="entry name" value="IDEAL"/>
    <property type="match status" value="1"/>
</dbReference>
<protein>
    <submittedName>
        <fullName evidence="2">Gp577</fullName>
    </submittedName>
</protein>
<dbReference type="PIRSF" id="PIRSF007165">
    <property type="entry name" value="UCP007165"/>
    <property type="match status" value="1"/>
</dbReference>
<name>G3MAV7_9CAUD</name>
<keyword evidence="3" id="KW-1185">Reference proteome</keyword>
<dbReference type="NCBIfam" id="NF002965">
    <property type="entry name" value="PRK03636.1"/>
    <property type="match status" value="1"/>
</dbReference>
<dbReference type="Gene3D" id="3.40.1530.30">
    <property type="entry name" value="Uncharacterised family UPF0302, N-terminal domain"/>
    <property type="match status" value="1"/>
</dbReference>
<dbReference type="KEGG" id="vg:18563787"/>
<dbReference type="EMBL" id="JN638751">
    <property type="protein sequence ID" value="AEO93822.1"/>
    <property type="molecule type" value="Genomic_DNA"/>
</dbReference>
<dbReference type="InterPro" id="IPR011188">
    <property type="entry name" value="UPF0302"/>
</dbReference>